<keyword evidence="5 6" id="KW-0269">Exonuclease</keyword>
<evidence type="ECO:0000256" key="5">
    <source>
        <dbReference type="ARBA" id="ARBA00022839"/>
    </source>
</evidence>
<dbReference type="GO" id="GO:0008855">
    <property type="term" value="F:exodeoxyribonuclease VII activity"/>
    <property type="evidence" value="ECO:0007669"/>
    <property type="project" value="UniProtKB-UniRule"/>
</dbReference>
<comment type="function">
    <text evidence="6">Bidirectionally degrades single-stranded DNA into large acid-insoluble oligonucleotides, which are then degraded further into small acid-soluble oligonucleotides.</text>
</comment>
<dbReference type="InterPro" id="IPR003761">
    <property type="entry name" value="Exonuc_VII_S"/>
</dbReference>
<dbReference type="EC" id="3.1.11.6" evidence="6"/>
<dbReference type="PIRSF" id="PIRSF006488">
    <property type="entry name" value="Exonuc_VII_S"/>
    <property type="match status" value="1"/>
</dbReference>
<dbReference type="OrthoDB" id="9801128at2"/>
<evidence type="ECO:0000256" key="3">
    <source>
        <dbReference type="ARBA" id="ARBA00022722"/>
    </source>
</evidence>
<organism evidence="7 8">
    <name type="scientific">Nitrosococcus wardiae</name>
    <dbReference type="NCBI Taxonomy" id="1814290"/>
    <lineage>
        <taxon>Bacteria</taxon>
        <taxon>Pseudomonadati</taxon>
        <taxon>Pseudomonadota</taxon>
        <taxon>Gammaproteobacteria</taxon>
        <taxon>Chromatiales</taxon>
        <taxon>Chromatiaceae</taxon>
        <taxon>Nitrosococcus</taxon>
    </lineage>
</organism>
<dbReference type="KEGG" id="nwr:E3U44_11300"/>
<keyword evidence="3 6" id="KW-0540">Nuclease</keyword>
<reference evidence="7 8" key="1">
    <citation type="submission" date="2019-03" db="EMBL/GenBank/DDBJ databases">
        <title>The genome sequence of Nitrosococcus wardiae strain D1FHST reveals the archetypal metabolic capacity of ammonia-oxidizing Gammaproteobacteria.</title>
        <authorList>
            <person name="Wang L."/>
            <person name="Lim C.K."/>
            <person name="Hanson T.E."/>
            <person name="Dang H."/>
            <person name="Klotz M.G."/>
        </authorList>
    </citation>
    <scope>NUCLEOTIDE SEQUENCE [LARGE SCALE GENOMIC DNA]</scope>
    <source>
        <strain evidence="7 8">D1FHS</strain>
    </source>
</reference>
<comment type="subcellular location">
    <subcellularLocation>
        <location evidence="6">Cytoplasm</location>
    </subcellularLocation>
</comment>
<comment type="catalytic activity">
    <reaction evidence="6">
        <text>Exonucleolytic cleavage in either 5'- to 3'- or 3'- to 5'-direction to yield nucleoside 5'-phosphates.</text>
        <dbReference type="EC" id="3.1.11.6"/>
    </reaction>
</comment>
<dbReference type="NCBIfam" id="NF002140">
    <property type="entry name" value="PRK00977.1-4"/>
    <property type="match status" value="1"/>
</dbReference>
<name>A0A4P7C2G5_9GAMM</name>
<dbReference type="SUPFAM" id="SSF116842">
    <property type="entry name" value="XseB-like"/>
    <property type="match status" value="1"/>
</dbReference>
<dbReference type="Gene3D" id="1.10.287.1040">
    <property type="entry name" value="Exonuclease VII, small subunit"/>
    <property type="match status" value="1"/>
</dbReference>
<accession>A0A4P7C2G5</accession>
<dbReference type="EMBL" id="CP038033">
    <property type="protein sequence ID" value="QBQ55036.1"/>
    <property type="molecule type" value="Genomic_DNA"/>
</dbReference>
<dbReference type="GO" id="GO:0005829">
    <property type="term" value="C:cytosol"/>
    <property type="evidence" value="ECO:0007669"/>
    <property type="project" value="TreeGrafter"/>
</dbReference>
<dbReference type="PANTHER" id="PTHR34137:SF1">
    <property type="entry name" value="EXODEOXYRIBONUCLEASE 7 SMALL SUBUNIT"/>
    <property type="match status" value="1"/>
</dbReference>
<gene>
    <name evidence="6" type="primary">xseB</name>
    <name evidence="7" type="ORF">E3U44_11300</name>
</gene>
<comment type="similarity">
    <text evidence="1 6">Belongs to the XseB family.</text>
</comment>
<keyword evidence="4 6" id="KW-0378">Hydrolase</keyword>
<dbReference type="NCBIfam" id="NF002139">
    <property type="entry name" value="PRK00977.1-3"/>
    <property type="match status" value="1"/>
</dbReference>
<dbReference type="AlphaFoldDB" id="A0A4P7C2G5"/>
<proteinExistence type="inferred from homology"/>
<comment type="subunit">
    <text evidence="6">Heterooligomer composed of large and small subunits.</text>
</comment>
<evidence type="ECO:0000256" key="6">
    <source>
        <dbReference type="HAMAP-Rule" id="MF_00337"/>
    </source>
</evidence>
<evidence type="ECO:0000313" key="7">
    <source>
        <dbReference type="EMBL" id="QBQ55036.1"/>
    </source>
</evidence>
<evidence type="ECO:0000256" key="4">
    <source>
        <dbReference type="ARBA" id="ARBA00022801"/>
    </source>
</evidence>
<sequence length="77" mass="8927">MTKRNKLDFEAALAELEALVSRMEQGDVNLEESLRLYERGVKLSHHCQEALRNAEQKIQILQQKQGKEQISDFPSEE</sequence>
<dbReference type="InterPro" id="IPR037004">
    <property type="entry name" value="Exonuc_VII_ssu_sf"/>
</dbReference>
<dbReference type="HAMAP" id="MF_00337">
    <property type="entry name" value="Exonuc_7_S"/>
    <property type="match status" value="1"/>
</dbReference>
<protein>
    <recommendedName>
        <fullName evidence="6">Exodeoxyribonuclease 7 small subunit</fullName>
        <ecNumber evidence="6">3.1.11.6</ecNumber>
    </recommendedName>
    <alternativeName>
        <fullName evidence="6">Exodeoxyribonuclease VII small subunit</fullName>
        <shortName evidence="6">Exonuclease VII small subunit</shortName>
    </alternativeName>
</protein>
<dbReference type="Pfam" id="PF02609">
    <property type="entry name" value="Exonuc_VII_S"/>
    <property type="match status" value="1"/>
</dbReference>
<keyword evidence="2 6" id="KW-0963">Cytoplasm</keyword>
<dbReference type="PANTHER" id="PTHR34137">
    <property type="entry name" value="EXODEOXYRIBONUCLEASE 7 SMALL SUBUNIT"/>
    <property type="match status" value="1"/>
</dbReference>
<dbReference type="RefSeq" id="WP_013033722.1">
    <property type="nucleotide sequence ID" value="NZ_CP038033.1"/>
</dbReference>
<dbReference type="GO" id="GO:0009318">
    <property type="term" value="C:exodeoxyribonuclease VII complex"/>
    <property type="evidence" value="ECO:0007669"/>
    <property type="project" value="UniProtKB-UniRule"/>
</dbReference>
<keyword evidence="8" id="KW-1185">Reference proteome</keyword>
<evidence type="ECO:0000313" key="8">
    <source>
        <dbReference type="Proteomes" id="UP000294325"/>
    </source>
</evidence>
<evidence type="ECO:0000256" key="2">
    <source>
        <dbReference type="ARBA" id="ARBA00022490"/>
    </source>
</evidence>
<dbReference type="NCBIfam" id="TIGR01280">
    <property type="entry name" value="xseB"/>
    <property type="match status" value="1"/>
</dbReference>
<evidence type="ECO:0000256" key="1">
    <source>
        <dbReference type="ARBA" id="ARBA00009998"/>
    </source>
</evidence>
<dbReference type="GO" id="GO:0006308">
    <property type="term" value="P:DNA catabolic process"/>
    <property type="evidence" value="ECO:0007669"/>
    <property type="project" value="UniProtKB-UniRule"/>
</dbReference>
<dbReference type="Proteomes" id="UP000294325">
    <property type="component" value="Chromosome"/>
</dbReference>